<comment type="caution">
    <text evidence="3">The sequence shown here is derived from an EMBL/GenBank/DDBJ whole genome shotgun (WGS) entry which is preliminary data.</text>
</comment>
<dbReference type="OrthoDB" id="3275712at2"/>
<proteinExistence type="predicted"/>
<dbReference type="RefSeq" id="WP_146928157.1">
    <property type="nucleotide sequence ID" value="NZ_BJUB01000009.1"/>
</dbReference>
<dbReference type="GO" id="GO:0006508">
    <property type="term" value="P:proteolysis"/>
    <property type="evidence" value="ECO:0007669"/>
    <property type="project" value="InterPro"/>
</dbReference>
<dbReference type="GO" id="GO:0004175">
    <property type="term" value="F:endopeptidase activity"/>
    <property type="evidence" value="ECO:0007669"/>
    <property type="project" value="TreeGrafter"/>
</dbReference>
<dbReference type="Pfam" id="PF03572">
    <property type="entry name" value="Peptidase_S41"/>
    <property type="match status" value="1"/>
</dbReference>
<evidence type="ECO:0000313" key="3">
    <source>
        <dbReference type="EMBL" id="GEK22330.1"/>
    </source>
</evidence>
<dbReference type="PANTHER" id="PTHR32060">
    <property type="entry name" value="TAIL-SPECIFIC PROTEASE"/>
    <property type="match status" value="1"/>
</dbReference>
<accession>A0A510VAQ2</accession>
<sequence length="554" mass="60960">MSGLAEATQRAQHGRPLRQVPGVPDDPSELPVELTVPQRHDLIDLWCRLMTDVYVHHEQKRSLYGYDPVRALLALRRQIPYLGSAEFLRELTFTINRLRDQHTQLYLMGRDPRRALYVAALPFLVEGFGEHRTPTYVVTKVSDTIEDDGFVPGVRVTTWNALPFARAVDLYAETLTGGRLDARRARALETLTQRPLAFLPQPDELWVDVGYRDASTVDGPDRTIRFEWRAIEPSTALTASDTVELRTRRAVDATSEAARRARKLLFQPALWQQEVAEHARVARSSAWLPTAFADAISARRLRTSQGTVGYLRLWTFDVNHSGRYLDEVDRVLRAMPRKGLIIDLRANPGGVIEVAERLLQLFTTEVVQPVRFALRATPAVAALADADGNGADLADWAASVRTAMDLGEEHSQHLTISDPERCNGRPVAYRGPVVVVVDPTTFSSGDIFAAGIADHGIGQIVSVGEGTGGGGANVWTHDDIEYAYHVAGLPLPARPAGIGYSLSVRRIARSGTASGLAIEDVGVSGEEHYTMTEDDVLHGNADLVEFCARLLAAS</sequence>
<evidence type="ECO:0000259" key="2">
    <source>
        <dbReference type="Pfam" id="PF03572"/>
    </source>
</evidence>
<dbReference type="SUPFAM" id="SSF52096">
    <property type="entry name" value="ClpP/crotonase"/>
    <property type="match status" value="1"/>
</dbReference>
<reference evidence="3 4" key="1">
    <citation type="submission" date="2019-07" db="EMBL/GenBank/DDBJ databases">
        <title>Whole genome shotgun sequence of Cellulomonas xylanilytica NBRC 101102.</title>
        <authorList>
            <person name="Hosoyama A."/>
            <person name="Uohara A."/>
            <person name="Ohji S."/>
            <person name="Ichikawa N."/>
        </authorList>
    </citation>
    <scope>NUCLEOTIDE SEQUENCE [LARGE SCALE GENOMIC DNA]</scope>
    <source>
        <strain evidence="3 4">NBRC 101102</strain>
    </source>
</reference>
<dbReference type="InterPro" id="IPR005151">
    <property type="entry name" value="Tail-specific_protease"/>
</dbReference>
<name>A0A510VAQ2_9CELL</name>
<dbReference type="EMBL" id="BJUB01000009">
    <property type="protein sequence ID" value="GEK22330.1"/>
    <property type="molecule type" value="Genomic_DNA"/>
</dbReference>
<feature type="domain" description="Tail specific protease" evidence="2">
    <location>
        <begin position="308"/>
        <end position="474"/>
    </location>
</feature>
<dbReference type="PANTHER" id="PTHR32060:SF22">
    <property type="entry name" value="CARBOXYL-TERMINAL-PROCESSING PEPTIDASE 3, CHLOROPLASTIC"/>
    <property type="match status" value="1"/>
</dbReference>
<feature type="region of interest" description="Disordered" evidence="1">
    <location>
        <begin position="1"/>
        <end position="29"/>
    </location>
</feature>
<evidence type="ECO:0000313" key="4">
    <source>
        <dbReference type="Proteomes" id="UP000321118"/>
    </source>
</evidence>
<dbReference type="AlphaFoldDB" id="A0A510VAQ2"/>
<dbReference type="GO" id="GO:0008236">
    <property type="term" value="F:serine-type peptidase activity"/>
    <property type="evidence" value="ECO:0007669"/>
    <property type="project" value="InterPro"/>
</dbReference>
<dbReference type="Proteomes" id="UP000321118">
    <property type="component" value="Unassembled WGS sequence"/>
</dbReference>
<organism evidence="3 4">
    <name type="scientific">Cellulomonas xylanilytica</name>
    <dbReference type="NCBI Taxonomy" id="233583"/>
    <lineage>
        <taxon>Bacteria</taxon>
        <taxon>Bacillati</taxon>
        <taxon>Actinomycetota</taxon>
        <taxon>Actinomycetes</taxon>
        <taxon>Micrococcales</taxon>
        <taxon>Cellulomonadaceae</taxon>
        <taxon>Cellulomonas</taxon>
    </lineage>
</organism>
<evidence type="ECO:0000256" key="1">
    <source>
        <dbReference type="SAM" id="MobiDB-lite"/>
    </source>
</evidence>
<dbReference type="Gene3D" id="3.90.226.10">
    <property type="entry name" value="2-enoyl-CoA Hydratase, Chain A, domain 1"/>
    <property type="match status" value="1"/>
</dbReference>
<dbReference type="InterPro" id="IPR029045">
    <property type="entry name" value="ClpP/crotonase-like_dom_sf"/>
</dbReference>
<protein>
    <recommendedName>
        <fullName evidence="2">Tail specific protease domain-containing protein</fullName>
    </recommendedName>
</protein>
<gene>
    <name evidence="3" type="ORF">CXY01_28500</name>
</gene>
<keyword evidence="4" id="KW-1185">Reference proteome</keyword>